<dbReference type="InterPro" id="IPR047985">
    <property type="entry name" value="StbB-like"/>
</dbReference>
<proteinExistence type="predicted"/>
<dbReference type="RefSeq" id="WP_232581593.1">
    <property type="nucleotide sequence ID" value="NZ_WMCP01000026.1"/>
</dbReference>
<protein>
    <submittedName>
        <fullName evidence="1">Transcriptional regulator</fullName>
    </submittedName>
</protein>
<dbReference type="InterPro" id="IPR027417">
    <property type="entry name" value="P-loop_NTPase"/>
</dbReference>
<dbReference type="CDD" id="cd01983">
    <property type="entry name" value="SIMIBI"/>
    <property type="match status" value="1"/>
</dbReference>
<organism evidence="1 2">
    <name type="scientific">Photobacterium phosphoreum</name>
    <dbReference type="NCBI Taxonomy" id="659"/>
    <lineage>
        <taxon>Bacteria</taxon>
        <taxon>Pseudomonadati</taxon>
        <taxon>Pseudomonadota</taxon>
        <taxon>Gammaproteobacteria</taxon>
        <taxon>Vibrionales</taxon>
        <taxon>Vibrionaceae</taxon>
        <taxon>Photobacterium</taxon>
    </lineage>
</organism>
<evidence type="ECO:0000313" key="2">
    <source>
        <dbReference type="Proteomes" id="UP000813876"/>
    </source>
</evidence>
<evidence type="ECO:0000313" key="1">
    <source>
        <dbReference type="EMBL" id="MCF2303440.1"/>
    </source>
</evidence>
<dbReference type="NCBIfam" id="NF041292">
    <property type="entry name" value="StbB"/>
    <property type="match status" value="1"/>
</dbReference>
<name>A0AAW4ZYG3_PHOPO</name>
<sequence>MDFLKIVVLNNSGNVGKSLICERLLQPRIPNSSIIKIETINADGSDDEKLSAKNTVEVRTQIDMTDICIVDVGASNIETFLNSLSKMTDTIEDIDLFIIPTTPKAKQLTDTVNTVLSLESLDIPTEKIRIIMNMYDSDFAVEKQYPLLFSDTSLSELCLDKMENQFVIPNTELFDLALEAELDYKNIVNDDNDYRALIRATKDKNERTNLSVKRTIKSLFKGFDLELDACFDKLAISCDWVFDNK</sequence>
<gene>
    <name evidence="1" type="ORF">GLP33_17045</name>
</gene>
<dbReference type="EMBL" id="WMCP01000026">
    <property type="protein sequence ID" value="MCF2303440.1"/>
    <property type="molecule type" value="Genomic_DNA"/>
</dbReference>
<accession>A0AAW4ZYG3</accession>
<dbReference type="AlphaFoldDB" id="A0AAW4ZYG3"/>
<reference evidence="1" key="1">
    <citation type="submission" date="2019-11" db="EMBL/GenBank/DDBJ databases">
        <title>Comparative genomics of photobacteria reveal adaptation to distinct habitats.</title>
        <authorList>
            <person name="Fuertes-Perez S."/>
            <person name="Hilgarth M."/>
            <person name="Vogel R.F."/>
        </authorList>
    </citation>
    <scope>NUCLEOTIDE SEQUENCE</scope>
    <source>
        <strain evidence="1">TMW2.2145</strain>
    </source>
</reference>
<dbReference type="Gene3D" id="3.40.50.300">
    <property type="entry name" value="P-loop containing nucleotide triphosphate hydrolases"/>
    <property type="match status" value="1"/>
</dbReference>
<dbReference type="Proteomes" id="UP000813876">
    <property type="component" value="Unassembled WGS sequence"/>
</dbReference>
<dbReference type="SUPFAM" id="SSF52540">
    <property type="entry name" value="P-loop containing nucleoside triphosphate hydrolases"/>
    <property type="match status" value="1"/>
</dbReference>
<comment type="caution">
    <text evidence="1">The sequence shown here is derived from an EMBL/GenBank/DDBJ whole genome shotgun (WGS) entry which is preliminary data.</text>
</comment>